<evidence type="ECO:0000313" key="2">
    <source>
        <dbReference type="Proteomes" id="UP001145114"/>
    </source>
</evidence>
<reference evidence="1" key="1">
    <citation type="submission" date="2022-06" db="EMBL/GenBank/DDBJ databases">
        <title>Phylogenomic reconstructions and comparative analyses of Kickxellomycotina fungi.</title>
        <authorList>
            <person name="Reynolds N.K."/>
            <person name="Stajich J.E."/>
            <person name="Barry K."/>
            <person name="Grigoriev I.V."/>
            <person name="Crous P."/>
            <person name="Smith M.E."/>
        </authorList>
    </citation>
    <scope>NUCLEOTIDE SEQUENCE</scope>
    <source>
        <strain evidence="1">RSA 2271</strain>
    </source>
</reference>
<organism evidence="1 2">
    <name type="scientific">Spiromyces aspiralis</name>
    <dbReference type="NCBI Taxonomy" id="68401"/>
    <lineage>
        <taxon>Eukaryota</taxon>
        <taxon>Fungi</taxon>
        <taxon>Fungi incertae sedis</taxon>
        <taxon>Zoopagomycota</taxon>
        <taxon>Kickxellomycotina</taxon>
        <taxon>Kickxellomycetes</taxon>
        <taxon>Kickxellales</taxon>
        <taxon>Kickxellaceae</taxon>
        <taxon>Spiromyces</taxon>
    </lineage>
</organism>
<dbReference type="EC" id="4.2.1.24" evidence="1"/>
<gene>
    <name evidence="1" type="primary">HEM2</name>
    <name evidence="1" type="ORF">EV182_001547</name>
</gene>
<comment type="caution">
    <text evidence="1">The sequence shown here is derived from an EMBL/GenBank/DDBJ whole genome shotgun (WGS) entry which is preliminary data.</text>
</comment>
<dbReference type="EMBL" id="JAMZIH010005376">
    <property type="protein sequence ID" value="KAJ1675294.1"/>
    <property type="molecule type" value="Genomic_DNA"/>
</dbReference>
<dbReference type="Proteomes" id="UP001145114">
    <property type="component" value="Unassembled WGS sequence"/>
</dbReference>
<keyword evidence="1" id="KW-0456">Lyase</keyword>
<name>A0ACC1HMZ6_9FUNG</name>
<accession>A0ACC1HMZ6</accession>
<sequence length="329" mass="36595">MVEIPSLLHAGYHHPVQRPWQAERALTKASLVYPIFISDQPDDKYEIKCMPEQYRWGINRLAEFLDPLVAKGLTSVMLFGVVRPAHKDARASIADSPENPVIKAIPLLRSRYPNLHIGCDVCLCDYTDHGHCGTINDDGTINNTDSVKRLTEIALAYAKAGADYVAPSDMMDGRIKAIKQALLDFGIAHRVSIMAYSAKFASGMYEPFRDACDSAPAFGDRRCYQLPPSARGLARRALLRDANEGADILMVKPGLPYLDIVRDAKNDFPNHPIAVYQVSGEYSMLWRAAEAGVLDLQRTVIENLESMLRAGATIILTYYTPRLLDWLSA</sequence>
<keyword evidence="2" id="KW-1185">Reference proteome</keyword>
<evidence type="ECO:0000313" key="1">
    <source>
        <dbReference type="EMBL" id="KAJ1675294.1"/>
    </source>
</evidence>
<protein>
    <submittedName>
        <fullName evidence="1">Aminolevulinate dehydratase</fullName>
        <ecNumber evidence="1">4.2.1.24</ecNumber>
    </submittedName>
</protein>
<proteinExistence type="predicted"/>